<keyword evidence="1" id="KW-1133">Transmembrane helix</keyword>
<dbReference type="AlphaFoldDB" id="A0A4P8XU06"/>
<gene>
    <name evidence="2" type="ORF">E5Z56_01240</name>
</gene>
<dbReference type="PANTHER" id="PTHR35868">
    <property type="entry name" value="DUF2804 DOMAIN-CONTAINING PROTEIN-RELATED"/>
    <property type="match status" value="1"/>
</dbReference>
<keyword evidence="1" id="KW-0812">Transmembrane</keyword>
<dbReference type="InterPro" id="IPR021243">
    <property type="entry name" value="DUF2804"/>
</dbReference>
<dbReference type="PANTHER" id="PTHR35868:SF3">
    <property type="entry name" value="DUF2804 DOMAIN-CONTAINING PROTEIN"/>
    <property type="match status" value="1"/>
</dbReference>
<dbReference type="Proteomes" id="UP000301475">
    <property type="component" value="Chromosome"/>
</dbReference>
<keyword evidence="3" id="KW-1185">Reference proteome</keyword>
<evidence type="ECO:0000313" key="3">
    <source>
        <dbReference type="Proteomes" id="UP000301475"/>
    </source>
</evidence>
<proteinExistence type="predicted"/>
<feature type="transmembrane region" description="Helical" evidence="1">
    <location>
        <begin position="56"/>
        <end position="76"/>
    </location>
</feature>
<dbReference type="Pfam" id="PF10974">
    <property type="entry name" value="DUF2804"/>
    <property type="match status" value="1"/>
</dbReference>
<protein>
    <submittedName>
        <fullName evidence="2">DUF2804 domain-containing protein</fullName>
    </submittedName>
</protein>
<reference evidence="2 3" key="1">
    <citation type="submission" date="2019-04" db="EMBL/GenBank/DDBJ databases">
        <authorList>
            <person name="Embree M."/>
            <person name="Gaffney J.R."/>
        </authorList>
    </citation>
    <scope>NUCLEOTIDE SEQUENCE [LARGE SCALE GENOMIC DNA]</scope>
    <source>
        <strain evidence="2 3">JE7A12</strain>
    </source>
</reference>
<accession>A0A4P8XU06</accession>
<dbReference type="OrthoDB" id="9762066at2"/>
<evidence type="ECO:0000313" key="2">
    <source>
        <dbReference type="EMBL" id="QCT06072.1"/>
    </source>
</evidence>
<organism evidence="2 3">
    <name type="scientific">Ruminococcus bovis</name>
    <dbReference type="NCBI Taxonomy" id="2564099"/>
    <lineage>
        <taxon>Bacteria</taxon>
        <taxon>Bacillati</taxon>
        <taxon>Bacillota</taxon>
        <taxon>Clostridia</taxon>
        <taxon>Eubacteriales</taxon>
        <taxon>Oscillospiraceae</taxon>
        <taxon>Ruminococcus</taxon>
    </lineage>
</organism>
<sequence length="335" mass="38314">MYKEYLDTVSVFETNGEVKPFGWSKEPIFFYNKINSSGSVFKRKESDTYIVHNNHLILTVTLANLGAYGFLSGFLIDLDGFKMGKKVVKKMLPLVKFRMPESSLSGDVAYNDNQIGVKFSKAGSKRFLKCDFLDFYDSKNLYFNIEIDENNAESMNVTIPFESNKTSFFVKRFLPQMKATGLVRFGGSEYDLDNEKTSATLIWERYSTPNKENYHQLIAEGYYNKKLITLQLCDGISDDSAGIENCLFIDGKMRKLSKVKGKGRFSDVHSTWTFEDEERNIYIEFLPSNKNGGALHTEIDKRKIIYGNFYGHIFDEKGDVIKIDGFDGLLVNSII</sequence>
<dbReference type="KEGG" id="ruj:E5Z56_01240"/>
<keyword evidence="1" id="KW-0472">Membrane</keyword>
<evidence type="ECO:0000256" key="1">
    <source>
        <dbReference type="SAM" id="Phobius"/>
    </source>
</evidence>
<name>A0A4P8XU06_9FIRM</name>
<dbReference type="RefSeq" id="WP_138156169.1">
    <property type="nucleotide sequence ID" value="NZ_CP039381.1"/>
</dbReference>
<dbReference type="EMBL" id="CP039381">
    <property type="protein sequence ID" value="QCT06072.1"/>
    <property type="molecule type" value="Genomic_DNA"/>
</dbReference>